<dbReference type="PROSITE" id="PS00409">
    <property type="entry name" value="PROKAR_NTER_METHYL"/>
    <property type="match status" value="1"/>
</dbReference>
<reference evidence="2" key="1">
    <citation type="submission" date="2018-06" db="EMBL/GenBank/DDBJ databases">
        <authorList>
            <person name="Zhirakovskaya E."/>
        </authorList>
    </citation>
    <scope>NUCLEOTIDE SEQUENCE</scope>
</reference>
<accession>A0A3B1C164</accession>
<dbReference type="Pfam" id="PF07963">
    <property type="entry name" value="N_methyl"/>
    <property type="match status" value="1"/>
</dbReference>
<dbReference type="SUPFAM" id="SSF54523">
    <property type="entry name" value="Pili subunits"/>
    <property type="match status" value="1"/>
</dbReference>
<dbReference type="AlphaFoldDB" id="A0A3B1C164"/>
<protein>
    <recommendedName>
        <fullName evidence="3">Type II secretion envelope pseudopilin protein (PulG,guides folded protein to PulD in outer membrane)</fullName>
    </recommendedName>
</protein>
<dbReference type="InterPro" id="IPR045584">
    <property type="entry name" value="Pilin-like"/>
</dbReference>
<name>A0A3B1C164_9ZZZZ</name>
<evidence type="ECO:0008006" key="3">
    <source>
        <dbReference type="Google" id="ProtNLM"/>
    </source>
</evidence>
<keyword evidence="1" id="KW-0472">Membrane</keyword>
<keyword evidence="1" id="KW-0812">Transmembrane</keyword>
<dbReference type="Gene3D" id="3.30.700.10">
    <property type="entry name" value="Glycoprotein, Type 4 Pilin"/>
    <property type="match status" value="1"/>
</dbReference>
<dbReference type="InterPro" id="IPR012902">
    <property type="entry name" value="N_methyl_site"/>
</dbReference>
<evidence type="ECO:0000256" key="1">
    <source>
        <dbReference type="SAM" id="Phobius"/>
    </source>
</evidence>
<feature type="transmembrane region" description="Helical" evidence="1">
    <location>
        <begin position="28"/>
        <end position="50"/>
    </location>
</feature>
<organism evidence="2">
    <name type="scientific">hydrothermal vent metagenome</name>
    <dbReference type="NCBI Taxonomy" id="652676"/>
    <lineage>
        <taxon>unclassified sequences</taxon>
        <taxon>metagenomes</taxon>
        <taxon>ecological metagenomes</taxon>
    </lineage>
</organism>
<dbReference type="NCBIfam" id="TIGR02532">
    <property type="entry name" value="IV_pilin_GFxxxE"/>
    <property type="match status" value="1"/>
</dbReference>
<dbReference type="EMBL" id="UOGE01000034">
    <property type="protein sequence ID" value="VAX18343.1"/>
    <property type="molecule type" value="Genomic_DNA"/>
</dbReference>
<gene>
    <name evidence="2" type="ORF">MNBD_NITROSPINAE02-1079</name>
</gene>
<evidence type="ECO:0000313" key="2">
    <source>
        <dbReference type="EMBL" id="VAX18343.1"/>
    </source>
</evidence>
<keyword evidence="1" id="KW-1133">Transmembrane helix</keyword>
<proteinExistence type="predicted"/>
<sequence length="153" mass="16084">MDIIKGTAIISGMKRHNISYKNACRAKAGFTLIELIMVMVILGILSAIAIPKYIDLQFEARAATANGVLGAAASSCAINYAAGQTKQNPPEPITNCTLLANSMDSSGVIISPGDASQECIFNVDGSDFIFSLTAETESGPCGVIKDESKWPLP</sequence>